<dbReference type="GeneID" id="14013940"/>
<evidence type="ECO:0000313" key="2">
    <source>
        <dbReference type="Proteomes" id="UP000007178"/>
    </source>
</evidence>
<organism evidence="1 2">
    <name type="scientific">Cyanophage S-TIM5</name>
    <dbReference type="NCBI Taxonomy" id="1137745"/>
    <lineage>
        <taxon>Viruses</taxon>
        <taxon>Duplodnaviria</taxon>
        <taxon>Heunggongvirae</taxon>
        <taxon>Uroviricota</taxon>
        <taxon>Caudoviricetes</taxon>
        <taxon>Aurunvirus</taxon>
        <taxon>Aurunvirus STIM5</taxon>
    </lineage>
</organism>
<evidence type="ECO:0000313" key="1">
    <source>
        <dbReference type="EMBL" id="AEZ65593.1"/>
    </source>
</evidence>
<dbReference type="RefSeq" id="YP_007006005.1">
    <property type="nucleotide sequence ID" value="NC_019516.2"/>
</dbReference>
<protein>
    <submittedName>
        <fullName evidence="1">DNA packaging protein</fullName>
    </submittedName>
</protein>
<dbReference type="EMBL" id="JQ245707">
    <property type="protein sequence ID" value="AEZ65593.1"/>
    <property type="molecule type" value="Genomic_DNA"/>
</dbReference>
<name>H6WG47_9CAUD</name>
<keyword evidence="2" id="KW-1185">Reference proteome</keyword>
<accession>H6WG47</accession>
<proteinExistence type="predicted"/>
<dbReference type="OrthoDB" id="16649at10239"/>
<reference evidence="1 2" key="1">
    <citation type="journal article" date="2012" name="Proc. Natl. Acad. Sci. U.S.A.">
        <title>A novel lineage of myoviruses infecting cyanobacteria is widespread in the oceans.</title>
        <authorList>
            <person name="Sabehi G."/>
            <person name="Shaulov L."/>
            <person name="Silver D.H."/>
            <person name="Yanai I."/>
            <person name="Harel A."/>
            <person name="Lindell D."/>
        </authorList>
    </citation>
    <scope>NUCLEOTIDE SEQUENCE [LARGE SCALE GENOMIC DNA]</scope>
</reference>
<sequence>MIGKLDPEEVVMDELSSKRKAAAVMKTVHEHLANTIAELGWDCYDNVAVEIGGTSVYEIEGAGTKWAPLKGTRKYNKDAFIIIKNLDRNPTVPSQPNPELKAHHLKTEKEINAELKKRDDKLNYDTYSK</sequence>
<dbReference type="Proteomes" id="UP000007178">
    <property type="component" value="Segment"/>
</dbReference>
<dbReference type="KEGG" id="vg:14013940"/>